<organism evidence="2 3">
    <name type="scientific">Caballeronia cordobensis</name>
    <name type="common">Burkholderia cordobensis</name>
    <dbReference type="NCBI Taxonomy" id="1353886"/>
    <lineage>
        <taxon>Bacteria</taxon>
        <taxon>Pseudomonadati</taxon>
        <taxon>Pseudomonadota</taxon>
        <taxon>Betaproteobacteria</taxon>
        <taxon>Burkholderiales</taxon>
        <taxon>Burkholderiaceae</taxon>
        <taxon>Caballeronia</taxon>
    </lineage>
</organism>
<dbReference type="SUPFAM" id="SSF52499">
    <property type="entry name" value="Isochorismatase-like hydrolases"/>
    <property type="match status" value="1"/>
</dbReference>
<dbReference type="PANTHER" id="PTHR43559">
    <property type="entry name" value="HYDROLASE YCAC-RELATED"/>
    <property type="match status" value="1"/>
</dbReference>
<proteinExistence type="predicted"/>
<reference evidence="3" key="1">
    <citation type="submission" date="2016-01" db="EMBL/GenBank/DDBJ databases">
        <authorList>
            <person name="Peeters C."/>
        </authorList>
    </citation>
    <scope>NUCLEOTIDE SEQUENCE [LARGE SCALE GENOMIC DNA]</scope>
</reference>
<dbReference type="InterPro" id="IPR053152">
    <property type="entry name" value="Hydrolase_YcaC-like"/>
</dbReference>
<evidence type="ECO:0000313" key="2">
    <source>
        <dbReference type="EMBL" id="SAL52219.1"/>
    </source>
</evidence>
<dbReference type="InterPro" id="IPR036380">
    <property type="entry name" value="Isochorismatase-like_sf"/>
</dbReference>
<dbReference type="Gene3D" id="3.40.50.850">
    <property type="entry name" value="Isochorismatase-like"/>
    <property type="match status" value="1"/>
</dbReference>
<dbReference type="EMBL" id="FCNY02000010">
    <property type="protein sequence ID" value="SAL52219.1"/>
    <property type="molecule type" value="Genomic_DNA"/>
</dbReference>
<dbReference type="GO" id="GO:0016787">
    <property type="term" value="F:hydrolase activity"/>
    <property type="evidence" value="ECO:0007669"/>
    <property type="project" value="UniProtKB-KW"/>
</dbReference>
<name>A0A158I7H8_CABCO</name>
<dbReference type="Proteomes" id="UP000054740">
    <property type="component" value="Unassembled WGS sequence"/>
</dbReference>
<protein>
    <submittedName>
        <fullName evidence="2">Isochorismatase hydrolase</fullName>
    </submittedName>
</protein>
<dbReference type="AlphaFoldDB" id="A0A158I7H8"/>
<keyword evidence="2" id="KW-0378">Hydrolase</keyword>
<feature type="domain" description="Isochorismatase-like" evidence="1">
    <location>
        <begin position="12"/>
        <end position="167"/>
    </location>
</feature>
<accession>A0A158I7H8</accession>
<dbReference type="InterPro" id="IPR000868">
    <property type="entry name" value="Isochorismatase-like_dom"/>
</dbReference>
<sequence length="191" mass="20813">MHKKAFTPENAAILLIDHQVGTLAWTHSHDLNLVRENTFKLARIAKAAKIPVVLTSSMEDRAQGPLLPELQEILPEAFAARIKRPGIVNAMHHDGFNEAVAATGRTNLIVAGVTTDICVNFPVLQMLDEGYEVQVSADASASNTKFGNEIALRRMERAGAVITTVDQIIAELAVDWTTPVGQQLVAILNYH</sequence>
<evidence type="ECO:0000313" key="3">
    <source>
        <dbReference type="Proteomes" id="UP000054740"/>
    </source>
</evidence>
<dbReference type="PANTHER" id="PTHR43559:SF3">
    <property type="entry name" value="HYDROLASE YCAC-RELATED"/>
    <property type="match status" value="1"/>
</dbReference>
<dbReference type="Pfam" id="PF00857">
    <property type="entry name" value="Isochorismatase"/>
    <property type="match status" value="1"/>
</dbReference>
<gene>
    <name evidence="2" type="ORF">AWB70_04316</name>
</gene>
<dbReference type="RefSeq" id="WP_053572555.1">
    <property type="nucleotide sequence ID" value="NZ_FCNY02000010.1"/>
</dbReference>
<keyword evidence="3" id="KW-1185">Reference proteome</keyword>
<evidence type="ECO:0000259" key="1">
    <source>
        <dbReference type="Pfam" id="PF00857"/>
    </source>
</evidence>